<dbReference type="EMBL" id="JAHUTJ010001554">
    <property type="protein sequence ID" value="MED6264753.1"/>
    <property type="molecule type" value="Genomic_DNA"/>
</dbReference>
<sequence>MIWGPMSSVCRCWSTMFYKVQSRHSLLPVNFRMLSSADKLGLGTCPLCQKYQYRFNDHGITTLDQPTNWPNVNPIEHAWIIVKKKMRYTGSNNPNLGFLTSSTEPQVDCLHATLP</sequence>
<evidence type="ECO:0000313" key="1">
    <source>
        <dbReference type="EMBL" id="MED6264753.1"/>
    </source>
</evidence>
<organism evidence="1 2">
    <name type="scientific">Characodon lateralis</name>
    <dbReference type="NCBI Taxonomy" id="208331"/>
    <lineage>
        <taxon>Eukaryota</taxon>
        <taxon>Metazoa</taxon>
        <taxon>Chordata</taxon>
        <taxon>Craniata</taxon>
        <taxon>Vertebrata</taxon>
        <taxon>Euteleostomi</taxon>
        <taxon>Actinopterygii</taxon>
        <taxon>Neopterygii</taxon>
        <taxon>Teleostei</taxon>
        <taxon>Neoteleostei</taxon>
        <taxon>Acanthomorphata</taxon>
        <taxon>Ovalentaria</taxon>
        <taxon>Atherinomorphae</taxon>
        <taxon>Cyprinodontiformes</taxon>
        <taxon>Goodeidae</taxon>
        <taxon>Characodon</taxon>
    </lineage>
</organism>
<comment type="caution">
    <text evidence="1">The sequence shown here is derived from an EMBL/GenBank/DDBJ whole genome shotgun (WGS) entry which is preliminary data.</text>
</comment>
<dbReference type="Proteomes" id="UP001352852">
    <property type="component" value="Unassembled WGS sequence"/>
</dbReference>
<evidence type="ECO:0000313" key="2">
    <source>
        <dbReference type="Proteomes" id="UP001352852"/>
    </source>
</evidence>
<dbReference type="Gene3D" id="3.30.420.10">
    <property type="entry name" value="Ribonuclease H-like superfamily/Ribonuclease H"/>
    <property type="match status" value="1"/>
</dbReference>
<keyword evidence="2" id="KW-1185">Reference proteome</keyword>
<gene>
    <name evidence="1" type="ORF">CHARACLAT_018055</name>
</gene>
<name>A0ABU7CP63_9TELE</name>
<evidence type="ECO:0008006" key="3">
    <source>
        <dbReference type="Google" id="ProtNLM"/>
    </source>
</evidence>
<proteinExistence type="predicted"/>
<reference evidence="1 2" key="1">
    <citation type="submission" date="2021-06" db="EMBL/GenBank/DDBJ databases">
        <authorList>
            <person name="Palmer J.M."/>
        </authorList>
    </citation>
    <scope>NUCLEOTIDE SEQUENCE [LARGE SCALE GENOMIC DNA]</scope>
    <source>
        <strain evidence="1 2">CL_MEX2019</strain>
        <tissue evidence="1">Muscle</tissue>
    </source>
</reference>
<dbReference type="InterPro" id="IPR036397">
    <property type="entry name" value="RNaseH_sf"/>
</dbReference>
<accession>A0ABU7CP63</accession>
<protein>
    <recommendedName>
        <fullName evidence="3">Tc1-like transposase DDE domain-containing protein</fullName>
    </recommendedName>
</protein>